<dbReference type="PROSITE" id="PS51257">
    <property type="entry name" value="PROKAR_LIPOPROTEIN"/>
    <property type="match status" value="1"/>
</dbReference>
<sequence length="106" mass="11129">MKNLTRALAFSLVAATTVLATTACSVARDQQTVGSYVDDAGITTAVKAKMAEDKSVSATAISVETMNGTVQLSGFAKSEAEKARAGEIARTTKHVREVRNSIVVRP</sequence>
<dbReference type="EMBL" id="CP006704">
    <property type="protein sequence ID" value="AIJ48777.1"/>
    <property type="molecule type" value="Genomic_DNA"/>
</dbReference>
<dbReference type="InterPro" id="IPR007055">
    <property type="entry name" value="BON_dom"/>
</dbReference>
<organism evidence="3 4">
    <name type="scientific">Comamonas testosteroni TK102</name>
    <dbReference type="NCBI Taxonomy" id="1392005"/>
    <lineage>
        <taxon>Bacteria</taxon>
        <taxon>Pseudomonadati</taxon>
        <taxon>Pseudomonadota</taxon>
        <taxon>Betaproteobacteria</taxon>
        <taxon>Burkholderiales</taxon>
        <taxon>Comamonadaceae</taxon>
        <taxon>Comamonas</taxon>
    </lineage>
</organism>
<evidence type="ECO:0000256" key="1">
    <source>
        <dbReference type="SAM" id="SignalP"/>
    </source>
</evidence>
<dbReference type="InterPro" id="IPR051686">
    <property type="entry name" value="Lipoprotein_DolP"/>
</dbReference>
<dbReference type="SMART" id="SM00749">
    <property type="entry name" value="BON"/>
    <property type="match status" value="1"/>
</dbReference>
<feature type="domain" description="BON" evidence="2">
    <location>
        <begin position="38"/>
        <end position="106"/>
    </location>
</feature>
<dbReference type="Gene3D" id="3.30.1340.30">
    <property type="match status" value="1"/>
</dbReference>
<keyword evidence="1" id="KW-0732">Signal</keyword>
<accession>A0A076PZ96</accession>
<evidence type="ECO:0000313" key="3">
    <source>
        <dbReference type="EMBL" id="AIJ48777.1"/>
    </source>
</evidence>
<feature type="chain" id="PRO_5001716699" evidence="1">
    <location>
        <begin position="21"/>
        <end position="106"/>
    </location>
</feature>
<protein>
    <submittedName>
        <fullName evidence="3">Transporter</fullName>
    </submittedName>
</protein>
<feature type="signal peptide" evidence="1">
    <location>
        <begin position="1"/>
        <end position="20"/>
    </location>
</feature>
<dbReference type="AlphaFoldDB" id="A0A076PZ96"/>
<proteinExistence type="predicted"/>
<gene>
    <name evidence="3" type="ORF">O987_23475</name>
</gene>
<evidence type="ECO:0000259" key="2">
    <source>
        <dbReference type="PROSITE" id="PS50914"/>
    </source>
</evidence>
<dbReference type="KEGG" id="ctes:O987_23475"/>
<name>A0A076PZ96_COMTE</name>
<dbReference type="Pfam" id="PF04972">
    <property type="entry name" value="BON"/>
    <property type="match status" value="1"/>
</dbReference>
<dbReference type="Proteomes" id="UP000028782">
    <property type="component" value="Chromosome"/>
</dbReference>
<dbReference type="PANTHER" id="PTHR34606">
    <property type="entry name" value="BON DOMAIN-CONTAINING PROTEIN"/>
    <property type="match status" value="1"/>
</dbReference>
<dbReference type="PROSITE" id="PS50914">
    <property type="entry name" value="BON"/>
    <property type="match status" value="1"/>
</dbReference>
<dbReference type="RefSeq" id="WP_003051870.1">
    <property type="nucleotide sequence ID" value="NZ_CP006704.1"/>
</dbReference>
<dbReference type="InterPro" id="IPR014004">
    <property type="entry name" value="Transpt-assoc_nodulatn_dom_bac"/>
</dbReference>
<dbReference type="HOGENOM" id="CLU_098552_3_0_4"/>
<evidence type="ECO:0000313" key="4">
    <source>
        <dbReference type="Proteomes" id="UP000028782"/>
    </source>
</evidence>
<reference evidence="3 4" key="1">
    <citation type="journal article" date="2014" name="Genome Announc.">
        <title>Complete Genome Sequence of Polychlorinated Biphenyl Degrader Comamonas testosteroni TK102 (NBRC 109938).</title>
        <authorList>
            <person name="Fukuda K."/>
            <person name="Hosoyama A."/>
            <person name="Tsuchikane K."/>
            <person name="Ohji S."/>
            <person name="Yamazoe A."/>
            <person name="Fujita N."/>
            <person name="Shintani M."/>
            <person name="Kimbara K."/>
        </authorList>
    </citation>
    <scope>NUCLEOTIDE SEQUENCE [LARGE SCALE GENOMIC DNA]</scope>
    <source>
        <strain evidence="3">TK102</strain>
    </source>
</reference>
<dbReference type="PANTHER" id="PTHR34606:SF16">
    <property type="entry name" value="BON DOMAIN-CONTAINING PROTEIN"/>
    <property type="match status" value="1"/>
</dbReference>